<sequence>MIFTAEHTPADIMKTFPQASDLFQKHRIDFCCGGGKPLIKTFPERYLDGEAILSELNHAYTEWNKQDHDVIDGEQVPLSKLVDHIINTHHAYLKQELPALGEFVTKIFRVHSTNNPHLRELYHVYHEFKVEMEEHSIKLLHQFTSISP</sequence>
<dbReference type="PANTHER" id="PTHR36438:SF1">
    <property type="entry name" value="IRON-SULFUR CLUSTER REPAIR PROTEIN YTFE"/>
    <property type="match status" value="1"/>
</dbReference>
<dbReference type="GO" id="GO:0005737">
    <property type="term" value="C:cytoplasm"/>
    <property type="evidence" value="ECO:0007669"/>
    <property type="project" value="UniProtKB-SubCell"/>
</dbReference>
<dbReference type="RefSeq" id="WP_146938509.1">
    <property type="nucleotide sequence ID" value="NZ_BJXW01000030.1"/>
</dbReference>
<dbReference type="OrthoDB" id="9797132at2"/>
<dbReference type="PANTHER" id="PTHR36438">
    <property type="entry name" value="IRON-SULFUR CLUSTER REPAIR PROTEIN YTFE"/>
    <property type="match status" value="1"/>
</dbReference>
<evidence type="ECO:0000256" key="1">
    <source>
        <dbReference type="ARBA" id="ARBA00004496"/>
    </source>
</evidence>
<evidence type="ECO:0000313" key="3">
    <source>
        <dbReference type="Proteomes" id="UP000321491"/>
    </source>
</evidence>
<dbReference type="Pfam" id="PF04405">
    <property type="entry name" value="ScdA_N"/>
    <property type="match status" value="1"/>
</dbReference>
<proteinExistence type="predicted"/>
<dbReference type="InterPro" id="IPR019903">
    <property type="entry name" value="RIC_family"/>
</dbReference>
<evidence type="ECO:0008006" key="4">
    <source>
        <dbReference type="Google" id="ProtNLM"/>
    </source>
</evidence>
<comment type="subcellular location">
    <subcellularLocation>
        <location evidence="1">Cytoplasm</location>
    </subcellularLocation>
</comment>
<accession>A0A511UZW9</accession>
<keyword evidence="3" id="KW-1185">Reference proteome</keyword>
<organism evidence="2 3">
    <name type="scientific">Cerasibacillus quisquiliarum</name>
    <dbReference type="NCBI Taxonomy" id="227865"/>
    <lineage>
        <taxon>Bacteria</taxon>
        <taxon>Bacillati</taxon>
        <taxon>Bacillota</taxon>
        <taxon>Bacilli</taxon>
        <taxon>Bacillales</taxon>
        <taxon>Bacillaceae</taxon>
        <taxon>Cerasibacillus</taxon>
    </lineage>
</organism>
<dbReference type="Proteomes" id="UP000321491">
    <property type="component" value="Unassembled WGS sequence"/>
</dbReference>
<protein>
    <recommendedName>
        <fullName evidence="4">Iron-sulfur cluster repair di-iron protein</fullName>
    </recommendedName>
</protein>
<evidence type="ECO:0000313" key="2">
    <source>
        <dbReference type="EMBL" id="GEN32149.1"/>
    </source>
</evidence>
<dbReference type="AlphaFoldDB" id="A0A511UZW9"/>
<dbReference type="EMBL" id="BJXW01000030">
    <property type="protein sequence ID" value="GEN32149.1"/>
    <property type="molecule type" value="Genomic_DNA"/>
</dbReference>
<gene>
    <name evidence="2" type="ORF">CQU01_23870</name>
</gene>
<comment type="caution">
    <text evidence="2">The sequence shown here is derived from an EMBL/GenBank/DDBJ whole genome shotgun (WGS) entry which is preliminary data.</text>
</comment>
<name>A0A511UZW9_9BACI</name>
<reference evidence="2 3" key="1">
    <citation type="submission" date="2019-07" db="EMBL/GenBank/DDBJ databases">
        <title>Whole genome shotgun sequence of Cerasibacillus quisquiliarum NBRC 102429.</title>
        <authorList>
            <person name="Hosoyama A."/>
            <person name="Uohara A."/>
            <person name="Ohji S."/>
            <person name="Ichikawa N."/>
        </authorList>
    </citation>
    <scope>NUCLEOTIDE SEQUENCE [LARGE SCALE GENOMIC DNA]</scope>
    <source>
        <strain evidence="2 3">NBRC 102429</strain>
    </source>
</reference>